<gene>
    <name evidence="5" type="ORF">CEUTPL_LOCUS2116</name>
</gene>
<dbReference type="InterPro" id="IPR000408">
    <property type="entry name" value="Reg_chr_condens"/>
</dbReference>
<keyword evidence="2" id="KW-0677">Repeat</keyword>
<dbReference type="GO" id="GO:0005737">
    <property type="term" value="C:cytoplasm"/>
    <property type="evidence" value="ECO:0007669"/>
    <property type="project" value="TreeGrafter"/>
</dbReference>
<dbReference type="PANTHER" id="PTHR45982:SF1">
    <property type="entry name" value="REGULATOR OF CHROMOSOME CONDENSATION"/>
    <property type="match status" value="1"/>
</dbReference>
<evidence type="ECO:0000256" key="3">
    <source>
        <dbReference type="PROSITE-ProRule" id="PRU00235"/>
    </source>
</evidence>
<feature type="domain" description="RCC1-like" evidence="4">
    <location>
        <begin position="40"/>
        <end position="419"/>
    </location>
</feature>
<dbReference type="InterPro" id="IPR009091">
    <property type="entry name" value="RCC1/BLIP-II"/>
</dbReference>
<evidence type="ECO:0000259" key="4">
    <source>
        <dbReference type="Pfam" id="PF25390"/>
    </source>
</evidence>
<feature type="repeat" description="RCC1" evidence="3">
    <location>
        <begin position="38"/>
        <end position="88"/>
    </location>
</feature>
<proteinExistence type="predicted"/>
<accession>A0A9N9MJ76</accession>
<dbReference type="PROSITE" id="PS50012">
    <property type="entry name" value="RCC1_3"/>
    <property type="match status" value="6"/>
</dbReference>
<dbReference type="PROSITE" id="PS00626">
    <property type="entry name" value="RCC1_2"/>
    <property type="match status" value="2"/>
</dbReference>
<feature type="repeat" description="RCC1" evidence="3">
    <location>
        <begin position="265"/>
        <end position="316"/>
    </location>
</feature>
<feature type="repeat" description="RCC1" evidence="3">
    <location>
        <begin position="317"/>
        <end position="369"/>
    </location>
</feature>
<organism evidence="5 6">
    <name type="scientific">Ceutorhynchus assimilis</name>
    <name type="common">cabbage seed weevil</name>
    <dbReference type="NCBI Taxonomy" id="467358"/>
    <lineage>
        <taxon>Eukaryota</taxon>
        <taxon>Metazoa</taxon>
        <taxon>Ecdysozoa</taxon>
        <taxon>Arthropoda</taxon>
        <taxon>Hexapoda</taxon>
        <taxon>Insecta</taxon>
        <taxon>Pterygota</taxon>
        <taxon>Neoptera</taxon>
        <taxon>Endopterygota</taxon>
        <taxon>Coleoptera</taxon>
        <taxon>Polyphaga</taxon>
        <taxon>Cucujiformia</taxon>
        <taxon>Curculionidae</taxon>
        <taxon>Ceutorhynchinae</taxon>
        <taxon>Ceutorhynchus</taxon>
    </lineage>
</organism>
<dbReference type="Gene3D" id="2.130.10.30">
    <property type="entry name" value="Regulator of chromosome condensation 1/beta-lactamase-inhibitor protein II"/>
    <property type="match status" value="1"/>
</dbReference>
<dbReference type="PRINTS" id="PR00633">
    <property type="entry name" value="RCCNDNSATION"/>
</dbReference>
<dbReference type="PANTHER" id="PTHR45982">
    <property type="entry name" value="REGULATOR OF CHROMOSOME CONDENSATION"/>
    <property type="match status" value="1"/>
</dbReference>
<dbReference type="Proteomes" id="UP001152799">
    <property type="component" value="Chromosome 10"/>
</dbReference>
<dbReference type="SUPFAM" id="SSF50985">
    <property type="entry name" value="RCC1/BLIP-II"/>
    <property type="match status" value="1"/>
</dbReference>
<protein>
    <recommendedName>
        <fullName evidence="4">RCC1-like domain-containing protein</fullName>
    </recommendedName>
</protein>
<dbReference type="InterPro" id="IPR058923">
    <property type="entry name" value="RCC1-like_dom"/>
</dbReference>
<dbReference type="GO" id="GO:0005085">
    <property type="term" value="F:guanyl-nucleotide exchange factor activity"/>
    <property type="evidence" value="ECO:0007669"/>
    <property type="project" value="TreeGrafter"/>
</dbReference>
<feature type="repeat" description="RCC1" evidence="3">
    <location>
        <begin position="370"/>
        <end position="423"/>
    </location>
</feature>
<evidence type="ECO:0000256" key="1">
    <source>
        <dbReference type="ARBA" id="ARBA00022658"/>
    </source>
</evidence>
<keyword evidence="1" id="KW-0344">Guanine-nucleotide releasing factor</keyword>
<evidence type="ECO:0000313" key="6">
    <source>
        <dbReference type="Proteomes" id="UP001152799"/>
    </source>
</evidence>
<dbReference type="AlphaFoldDB" id="A0A9N9MJ76"/>
<sequence length="429" mass="46529">MAPKRKRTTPTKTNNQIKNKRGRFTLDRIELPELTTEGVLLSTGSGDVGQLGLGPDVLEKSRPALVETKHEIVDIYAGGMHSVCLTKEGKVLTFGCNDEGTLGRVTEDDDDSCVPGEVVLPGKVIQISAGDSHSAALLEDGRVFAWGTFRDSHGSMGLSVNGSERLPIEMMKDKKIVKIASGGDHLVFLTNTGEVWTCGCAEQGQLGRTTRRRSDREELRNSGNGDVCINFINPAPIHLKPSPKLHFDNIWASTYGTFAKVANRDDIYVCGVNNFNQIGLDQVEPRYLPKKSQDFSQYKWQHITGGMHHTLGLTLDKKVYAIGRKEYGRLGLGENCEDATVLTKIKDLSGKGVVNVACGSTTSFAVTKEGELYGWGMGSNGQLGLGTDDDAVVPTVIESKQLKDKRVIRVSSGGQHTLILCTTTGINGH</sequence>
<feature type="repeat" description="RCC1" evidence="3">
    <location>
        <begin position="89"/>
        <end position="140"/>
    </location>
</feature>
<feature type="repeat" description="RCC1" evidence="3">
    <location>
        <begin position="141"/>
        <end position="192"/>
    </location>
</feature>
<keyword evidence="6" id="KW-1185">Reference proteome</keyword>
<dbReference type="Pfam" id="PF25390">
    <property type="entry name" value="WD40_RLD"/>
    <property type="match status" value="1"/>
</dbReference>
<evidence type="ECO:0000313" key="5">
    <source>
        <dbReference type="EMBL" id="CAG9761411.1"/>
    </source>
</evidence>
<dbReference type="OrthoDB" id="61110at2759"/>
<evidence type="ECO:0000256" key="2">
    <source>
        <dbReference type="ARBA" id="ARBA00022737"/>
    </source>
</evidence>
<dbReference type="EMBL" id="OU892286">
    <property type="protein sequence ID" value="CAG9761411.1"/>
    <property type="molecule type" value="Genomic_DNA"/>
</dbReference>
<reference evidence="5" key="1">
    <citation type="submission" date="2022-01" db="EMBL/GenBank/DDBJ databases">
        <authorList>
            <person name="King R."/>
        </authorList>
    </citation>
    <scope>NUCLEOTIDE SEQUENCE</scope>
</reference>
<dbReference type="InterPro" id="IPR051553">
    <property type="entry name" value="Ran_GTPase-activating"/>
</dbReference>
<name>A0A9N9MJ76_9CUCU</name>